<feature type="binding site" evidence="5">
    <location>
        <position position="227"/>
    </location>
    <ligand>
        <name>3-dehydroquinate</name>
        <dbReference type="ChEBI" id="CHEBI:32364"/>
    </ligand>
</feature>
<feature type="binding site" evidence="5">
    <location>
        <position position="231"/>
    </location>
    <ligand>
        <name>3-dehydroquinate</name>
        <dbReference type="ChEBI" id="CHEBI:32364"/>
    </ligand>
</feature>
<comment type="catalytic activity">
    <reaction evidence="1 5">
        <text>3-dehydroquinate = 3-dehydroshikimate + H2O</text>
        <dbReference type="Rhea" id="RHEA:21096"/>
        <dbReference type="ChEBI" id="CHEBI:15377"/>
        <dbReference type="ChEBI" id="CHEBI:16630"/>
        <dbReference type="ChEBI" id="CHEBI:32364"/>
        <dbReference type="EC" id="4.2.1.10"/>
    </reaction>
</comment>
<dbReference type="HAMAP" id="MF_00214">
    <property type="entry name" value="AroD"/>
    <property type="match status" value="1"/>
</dbReference>
<dbReference type="InterPro" id="IPR001381">
    <property type="entry name" value="DHquinase_I"/>
</dbReference>
<comment type="subunit">
    <text evidence="5">Homodimer.</text>
</comment>
<dbReference type="CDD" id="cd00502">
    <property type="entry name" value="DHQase_I"/>
    <property type="match status" value="1"/>
</dbReference>
<keyword evidence="3 5" id="KW-0456">Lyase</keyword>
<comment type="similarity">
    <text evidence="5">Belongs to the type-I 3-dehydroquinase family.</text>
</comment>
<dbReference type="PhylomeDB" id="Q8ELI5"/>
<evidence type="ECO:0000256" key="1">
    <source>
        <dbReference type="ARBA" id="ARBA00001864"/>
    </source>
</evidence>
<evidence type="ECO:0000256" key="2">
    <source>
        <dbReference type="ARBA" id="ARBA00023141"/>
    </source>
</evidence>
<dbReference type="GO" id="GO:0009423">
    <property type="term" value="P:chorismate biosynthetic process"/>
    <property type="evidence" value="ECO:0007669"/>
    <property type="project" value="UniProtKB-UniRule"/>
</dbReference>
<dbReference type="KEGG" id="oih:OB3242"/>
<comment type="caution">
    <text evidence="5">Lacks conserved residue(s) required for the propagation of feature annotation.</text>
</comment>
<dbReference type="SUPFAM" id="SSF51569">
    <property type="entry name" value="Aldolase"/>
    <property type="match status" value="1"/>
</dbReference>
<proteinExistence type="inferred from homology"/>
<feature type="binding site" evidence="5">
    <location>
        <position position="208"/>
    </location>
    <ligand>
        <name>3-dehydroquinate</name>
        <dbReference type="ChEBI" id="CHEBI:32364"/>
    </ligand>
</feature>
<dbReference type="PANTHER" id="PTHR43699:SF1">
    <property type="entry name" value="3-DEHYDROQUINATE DEHYDRATASE"/>
    <property type="match status" value="1"/>
</dbReference>
<dbReference type="OrthoDB" id="9813659at2"/>
<dbReference type="eggNOG" id="COG0710">
    <property type="taxonomic scope" value="Bacteria"/>
</dbReference>
<dbReference type="EC" id="4.2.1.10" evidence="5"/>
<evidence type="ECO:0000313" key="6">
    <source>
        <dbReference type="EMBL" id="BAC15198.1"/>
    </source>
</evidence>
<dbReference type="PANTHER" id="PTHR43699">
    <property type="entry name" value="3-DEHYDROQUINATE DEHYDRATASE"/>
    <property type="match status" value="1"/>
</dbReference>
<gene>
    <name evidence="6" type="primary">aroC</name>
    <name evidence="5" type="synonym">aroD</name>
</gene>
<keyword evidence="2 5" id="KW-0057">Aromatic amino acid biosynthesis</keyword>
<comment type="function">
    <text evidence="5">Involved in the third step of the chorismate pathway, which leads to the biosynthesis of aromatic amino acids. Catalyzes the cis-dehydration of 3-dehydroquinate (DHQ) and introduces the first double bond of the aromatic ring to yield 3-dehydroshikimate.</text>
</comment>
<dbReference type="GO" id="GO:0008652">
    <property type="term" value="P:amino acid biosynthetic process"/>
    <property type="evidence" value="ECO:0007669"/>
    <property type="project" value="UniProtKB-KW"/>
</dbReference>
<feature type="binding site" evidence="5">
    <location>
        <position position="77"/>
    </location>
    <ligand>
        <name>3-dehydroquinate</name>
        <dbReference type="ChEBI" id="CHEBI:32364"/>
    </ligand>
</feature>
<reference evidence="6 7" key="1">
    <citation type="journal article" date="2001" name="FEMS Microbiol. Lett.">
        <title>Oceanobacillus iheyensis gen. nov., sp. nov., a deep-sea extremely halotolerant and alkaliphilic species isolated from a depth of 1050 m on the Iheya Ridge.</title>
        <authorList>
            <person name="Lu J."/>
            <person name="Nogi Y."/>
            <person name="Takami H."/>
        </authorList>
    </citation>
    <scope>NUCLEOTIDE SEQUENCE [LARGE SCALE GENOMIC DNA]</scope>
    <source>
        <strain evidence="7">DSM 14371 / CIP 107618 / JCM 11309 / KCTC 3954 / HTE831</strain>
    </source>
</reference>
<dbReference type="EMBL" id="BA000028">
    <property type="protein sequence ID" value="BAC15198.1"/>
    <property type="molecule type" value="Genomic_DNA"/>
</dbReference>
<keyword evidence="5" id="KW-0028">Amino-acid biosynthesis</keyword>
<evidence type="ECO:0000256" key="5">
    <source>
        <dbReference type="HAMAP-Rule" id="MF_00214"/>
    </source>
</evidence>
<keyword evidence="7" id="KW-1185">Reference proteome</keyword>
<name>Q8ELI5_OCEIH</name>
<reference evidence="6 7" key="2">
    <citation type="journal article" date="2002" name="Nucleic Acids Res.">
        <title>Genome sequence of Oceanobacillus iheyensis isolated from the Iheya Ridge and its unexpected adaptive capabilities to extreme environments.</title>
        <authorList>
            <person name="Takami H."/>
            <person name="Takaki Y."/>
            <person name="Uchiyama I."/>
        </authorList>
    </citation>
    <scope>NUCLEOTIDE SEQUENCE [LARGE SCALE GENOMIC DNA]</scope>
    <source>
        <strain evidence="7">DSM 14371 / CIP 107618 / JCM 11309 / KCTC 3954 / HTE831</strain>
    </source>
</reference>
<dbReference type="UniPathway" id="UPA00053">
    <property type="reaction ID" value="UER00086"/>
</dbReference>
<dbReference type="Gene3D" id="3.20.20.70">
    <property type="entry name" value="Aldolase class I"/>
    <property type="match status" value="1"/>
</dbReference>
<dbReference type="FunFam" id="3.20.20.70:FF:000047">
    <property type="entry name" value="3-dehydroquinate dehydratase"/>
    <property type="match status" value="1"/>
</dbReference>
<dbReference type="Pfam" id="PF01487">
    <property type="entry name" value="DHquinase_I"/>
    <property type="match status" value="1"/>
</dbReference>
<evidence type="ECO:0000313" key="7">
    <source>
        <dbReference type="Proteomes" id="UP000000822"/>
    </source>
</evidence>
<evidence type="ECO:0000256" key="3">
    <source>
        <dbReference type="ARBA" id="ARBA00023239"/>
    </source>
</evidence>
<accession>Q8ELI5</accession>
<dbReference type="RefSeq" id="WP_011067638.1">
    <property type="nucleotide sequence ID" value="NC_004193.1"/>
</dbReference>
<organism evidence="6 7">
    <name type="scientific">Oceanobacillus iheyensis (strain DSM 14371 / CIP 107618 / JCM 11309 / KCTC 3954 / HTE831)</name>
    <dbReference type="NCBI Taxonomy" id="221109"/>
    <lineage>
        <taxon>Bacteria</taxon>
        <taxon>Bacillati</taxon>
        <taxon>Bacillota</taxon>
        <taxon>Bacilli</taxon>
        <taxon>Bacillales</taxon>
        <taxon>Bacillaceae</taxon>
        <taxon>Oceanobacillus</taxon>
    </lineage>
</organism>
<dbReference type="STRING" id="221109.gene:10735494"/>
<dbReference type="InterPro" id="IPR050146">
    <property type="entry name" value="Type-I_3-dehydroquinase"/>
</dbReference>
<feature type="active site" description="Proton donor/acceptor" evidence="5">
    <location>
        <position position="139"/>
    </location>
</feature>
<keyword evidence="4 5" id="KW-0704">Schiff base</keyword>
<dbReference type="AlphaFoldDB" id="Q8ELI5"/>
<feature type="active site" description="Schiff-base intermediate with substrate" evidence="5">
    <location>
        <position position="166"/>
    </location>
</feature>
<dbReference type="GO" id="GO:0009073">
    <property type="term" value="P:aromatic amino acid family biosynthetic process"/>
    <property type="evidence" value="ECO:0007669"/>
    <property type="project" value="UniProtKB-KW"/>
</dbReference>
<protein>
    <recommendedName>
        <fullName evidence="5">3-dehydroquinate dehydratase</fullName>
        <shortName evidence="5">3-dehydroquinase</shortName>
        <ecNumber evidence="5">4.2.1.10</ecNumber>
    </recommendedName>
    <alternativeName>
        <fullName evidence="5">Type I DHQase</fullName>
    </alternativeName>
    <alternativeName>
        <fullName evidence="5">Type I dehydroquinase</fullName>
        <shortName evidence="5">DHQ1</shortName>
    </alternativeName>
</protein>
<dbReference type="Proteomes" id="UP000000822">
    <property type="component" value="Chromosome"/>
</dbReference>
<feature type="binding site" evidence="5">
    <location>
        <begin position="42"/>
        <end position="44"/>
    </location>
    <ligand>
        <name>3-dehydroquinate</name>
        <dbReference type="ChEBI" id="CHEBI:32364"/>
    </ligand>
</feature>
<dbReference type="InterPro" id="IPR013785">
    <property type="entry name" value="Aldolase_TIM"/>
</dbReference>
<dbReference type="GO" id="GO:0046279">
    <property type="term" value="P:3,4-dihydroxybenzoate biosynthetic process"/>
    <property type="evidence" value="ECO:0007669"/>
    <property type="project" value="UniProtKB-ARBA"/>
</dbReference>
<comment type="pathway">
    <text evidence="5">Metabolic intermediate biosynthesis; chorismate biosynthesis; chorismate from D-erythrose 4-phosphate and phosphoenolpyruvate: step 3/7.</text>
</comment>
<sequence length="252" mass="28454">MTADLFTNKNIPYICTPITGKSKEEIITELHSLILEEPDLIEWRLDYFDSISDTTEVLSTLKQLTSASSIPLLVTIRSEKEGGENIPLSEKEKVQLLLEVCENSSVEMVDYEVGNDCVYVKQLREASRKYNKKLILSYHNFDYTPNRQVILKRLYQMEFYGADIAKVAVMPQTKDDVLRLLELTKEANESMDIPVVTMSMGALGSLSRIVGWAYGSIITFGLGVQSSAPGQVPIANLKRMIQMMKDTIGEWK</sequence>
<dbReference type="NCBIfam" id="TIGR01093">
    <property type="entry name" value="aroD"/>
    <property type="match status" value="1"/>
</dbReference>
<evidence type="ECO:0000256" key="4">
    <source>
        <dbReference type="ARBA" id="ARBA00023270"/>
    </source>
</evidence>
<dbReference type="HOGENOM" id="CLU_064444_0_0_9"/>
<dbReference type="GO" id="GO:0003855">
    <property type="term" value="F:3-dehydroquinate dehydratase activity"/>
    <property type="evidence" value="ECO:0007669"/>
    <property type="project" value="UniProtKB-UniRule"/>
</dbReference>